<evidence type="ECO:0000256" key="4">
    <source>
        <dbReference type="ARBA" id="ARBA00022842"/>
    </source>
</evidence>
<feature type="binding site" evidence="8">
    <location>
        <begin position="209"/>
        <end position="213"/>
    </location>
    <ligand>
        <name>GTP</name>
        <dbReference type="ChEBI" id="CHEBI:37565"/>
    </ligand>
</feature>
<keyword evidence="5 8" id="KW-0342">GTP-binding</keyword>
<dbReference type="GO" id="GO:0005834">
    <property type="term" value="C:heterotrimeric G-protein complex"/>
    <property type="evidence" value="ECO:0007669"/>
    <property type="project" value="TreeGrafter"/>
</dbReference>
<dbReference type="GeneID" id="109091073"/>
<keyword evidence="2 9" id="KW-0479">Metal-binding</keyword>
<feature type="binding site" evidence="9">
    <location>
        <position position="43"/>
    </location>
    <ligand>
        <name>Mg(2+)</name>
        <dbReference type="ChEBI" id="CHEBI:18420"/>
    </ligand>
</feature>
<proteinExistence type="predicted"/>
<evidence type="ECO:0000256" key="7">
    <source>
        <dbReference type="ARBA" id="ARBA00023288"/>
    </source>
</evidence>
<feature type="binding site" evidence="8">
    <location>
        <begin position="184"/>
        <end position="190"/>
    </location>
    <ligand>
        <name>GTP</name>
        <dbReference type="ChEBI" id="CHEBI:37565"/>
    </ligand>
</feature>
<dbReference type="PANTHER" id="PTHR10218">
    <property type="entry name" value="GTP-BINDING PROTEIN ALPHA SUBUNIT"/>
    <property type="match status" value="1"/>
</dbReference>
<feature type="binding site" evidence="8">
    <location>
        <position position="335"/>
    </location>
    <ligand>
        <name>GTP</name>
        <dbReference type="ChEBI" id="CHEBI:37565"/>
    </ligand>
</feature>
<feature type="region of interest" description="Disordered" evidence="10">
    <location>
        <begin position="1"/>
        <end position="21"/>
    </location>
</feature>
<reference evidence="11" key="1">
    <citation type="submission" date="2025-08" db="UniProtKB">
        <authorList>
            <consortium name="RefSeq"/>
        </authorList>
    </citation>
    <scope>IDENTIFICATION</scope>
    <source>
        <tissue evidence="11">Muscle</tissue>
    </source>
</reference>
<dbReference type="GO" id="GO:0001664">
    <property type="term" value="F:G protein-coupled receptor binding"/>
    <property type="evidence" value="ECO:0007669"/>
    <property type="project" value="TreeGrafter"/>
</dbReference>
<evidence type="ECO:0000313" key="11">
    <source>
        <dbReference type="RefSeq" id="XP_042614652.1"/>
    </source>
</evidence>
<evidence type="ECO:0000256" key="2">
    <source>
        <dbReference type="ARBA" id="ARBA00022723"/>
    </source>
</evidence>
<dbReference type="InterPro" id="IPR001019">
    <property type="entry name" value="Gprotein_alpha_su"/>
</dbReference>
<feature type="binding site" evidence="8">
    <location>
        <begin position="146"/>
        <end position="147"/>
    </location>
    <ligand>
        <name>GTP</name>
        <dbReference type="ChEBI" id="CHEBI:37565"/>
    </ligand>
</feature>
<evidence type="ECO:0000256" key="1">
    <source>
        <dbReference type="ARBA" id="ARBA00022707"/>
    </source>
</evidence>
<dbReference type="GO" id="GO:0031683">
    <property type="term" value="F:G-protein beta/gamma-subunit complex binding"/>
    <property type="evidence" value="ECO:0007669"/>
    <property type="project" value="InterPro"/>
</dbReference>
<evidence type="ECO:0000256" key="3">
    <source>
        <dbReference type="ARBA" id="ARBA00022741"/>
    </source>
</evidence>
<dbReference type="GO" id="GO:0007188">
    <property type="term" value="P:adenylate cyclase-modulating G protein-coupled receptor signaling pathway"/>
    <property type="evidence" value="ECO:0007669"/>
    <property type="project" value="TreeGrafter"/>
</dbReference>
<dbReference type="GO" id="GO:0005737">
    <property type="term" value="C:cytoplasm"/>
    <property type="evidence" value="ECO:0007669"/>
    <property type="project" value="TreeGrafter"/>
</dbReference>
<keyword evidence="7" id="KW-0449">Lipoprotein</keyword>
<feature type="binding site" evidence="8">
    <location>
        <begin position="39"/>
        <end position="44"/>
    </location>
    <ligand>
        <name>GTP</name>
        <dbReference type="ChEBI" id="CHEBI:37565"/>
    </ligand>
</feature>
<dbReference type="GO" id="GO:0007603">
    <property type="term" value="P:phototransduction, visible light"/>
    <property type="evidence" value="ECO:0007669"/>
    <property type="project" value="TreeGrafter"/>
</dbReference>
<dbReference type="SMART" id="SM00275">
    <property type="entry name" value="G_alpha"/>
    <property type="match status" value="1"/>
</dbReference>
<feature type="binding site" evidence="8">
    <location>
        <begin position="278"/>
        <end position="281"/>
    </location>
    <ligand>
        <name>GTP</name>
        <dbReference type="ChEBI" id="CHEBI:37565"/>
    </ligand>
</feature>
<dbReference type="FunFam" id="3.40.50.300:FF:000720">
    <property type="entry name" value="Guanine nucleotide-binding protein G(k) subunit alpha"/>
    <property type="match status" value="1"/>
</dbReference>
<dbReference type="PANTHER" id="PTHR10218:SF67">
    <property type="entry name" value="GUANINE NUCLEOTIDE-BINDING PROTEIN G(T) SUBUNIT ALPHA-1"/>
    <property type="match status" value="1"/>
</dbReference>
<evidence type="ECO:0000256" key="10">
    <source>
        <dbReference type="SAM" id="MobiDB-lite"/>
    </source>
</evidence>
<keyword evidence="6" id="KW-0807">Transducer</keyword>
<dbReference type="GO" id="GO:0003924">
    <property type="term" value="F:GTPase activity"/>
    <property type="evidence" value="ECO:0007669"/>
    <property type="project" value="InterPro"/>
</dbReference>
<evidence type="ECO:0000256" key="8">
    <source>
        <dbReference type="PIRSR" id="PIRSR601019-1"/>
    </source>
</evidence>
<dbReference type="Pfam" id="PF00503">
    <property type="entry name" value="G-alpha"/>
    <property type="match status" value="1"/>
</dbReference>
<dbReference type="CDD" id="cd00066">
    <property type="entry name" value="G-alpha"/>
    <property type="match status" value="1"/>
</dbReference>
<dbReference type="GO" id="GO:0005525">
    <property type="term" value="F:GTP binding"/>
    <property type="evidence" value="ECO:0007669"/>
    <property type="project" value="UniProtKB-KW"/>
</dbReference>
<keyword evidence="1" id="KW-0519">Myristate</keyword>
<feature type="binding site" evidence="9">
    <location>
        <position position="190"/>
    </location>
    <ligand>
        <name>Mg(2+)</name>
        <dbReference type="ChEBI" id="CHEBI:18420"/>
    </ligand>
</feature>
<evidence type="ECO:0000256" key="5">
    <source>
        <dbReference type="ARBA" id="ARBA00023134"/>
    </source>
</evidence>
<protein>
    <submittedName>
        <fullName evidence="11">Guanine nucleotide-binding protein G(T) subunit alpha-1</fullName>
    </submittedName>
</protein>
<organism evidence="11">
    <name type="scientific">Cyprinus carpio</name>
    <name type="common">Common carp</name>
    <dbReference type="NCBI Taxonomy" id="7962"/>
    <lineage>
        <taxon>Eukaryota</taxon>
        <taxon>Metazoa</taxon>
        <taxon>Chordata</taxon>
        <taxon>Craniata</taxon>
        <taxon>Vertebrata</taxon>
        <taxon>Euteleostomi</taxon>
        <taxon>Actinopterygii</taxon>
        <taxon>Neopterygii</taxon>
        <taxon>Teleostei</taxon>
        <taxon>Ostariophysi</taxon>
        <taxon>Cypriniformes</taxon>
        <taxon>Cyprinidae</taxon>
        <taxon>Cyprininae</taxon>
        <taxon>Cyprinus</taxon>
    </lineage>
</organism>
<accession>A0A9Q9Y6Q2</accession>
<keyword evidence="4 9" id="KW-0460">Magnesium</keyword>
<dbReference type="FunFam" id="1.10.400.10:FF:000001">
    <property type="entry name" value="Guanine nucleotide-binding protein G(I) subunit alpha"/>
    <property type="match status" value="1"/>
</dbReference>
<dbReference type="GO" id="GO:0046872">
    <property type="term" value="F:metal ion binding"/>
    <property type="evidence" value="ECO:0007669"/>
    <property type="project" value="UniProtKB-KW"/>
</dbReference>
<dbReference type="GO" id="GO:0050908">
    <property type="term" value="P:detection of light stimulus involved in visual perception"/>
    <property type="evidence" value="ECO:0007669"/>
    <property type="project" value="TreeGrafter"/>
</dbReference>
<name>A0A9Q9Y6Q2_CYPCA</name>
<dbReference type="Proteomes" id="UP001155660">
    <property type="component" value="Chromosome A6"/>
</dbReference>
<dbReference type="AlphaFoldDB" id="A0A9Q9Y6Q2"/>
<dbReference type="PROSITE" id="PS51882">
    <property type="entry name" value="G_ALPHA"/>
    <property type="match status" value="1"/>
</dbReference>
<feature type="compositionally biased region" description="Basic and acidic residues" evidence="10">
    <location>
        <begin position="7"/>
        <end position="21"/>
    </location>
</feature>
<dbReference type="FunFam" id="3.40.50.300:FF:000256">
    <property type="entry name" value="Guanine nucleotide-binding protein G(t) subunit alpha"/>
    <property type="match status" value="1"/>
</dbReference>
<sequence>MGAGASAEEKHSKELEKKLKEDADKDARTVKLLLLGAGESGKSTIVKQMKIIHQDGYTPEEFLEFIVIIYSNTMQSMLAIVRAMTTLNISFGDAAAQDDSRKLMHLADTIEEGSMPKEMSDIILRLWKDSGIQACFDRASEYQLNDSAGYMRKYCIDSYSISKYLNDLERLVKPGYVPTEQDVLRSRVKTTGIIETQFSLKDLNFRMFDVGGQRSERKKWIHCFEGVTCIIFIAALSAYDMVLVEDDEVNRMHESLHLFNSICNHRYFATTSIVLFLNKKDVFLEKIKKAHLSMCFPDYDGPNTFEDAGNYIKTQFLDLNLRRDIKEIYSHMTCATDTENVKFVFDAVTDIIIKENLKDCGLF</sequence>
<dbReference type="RefSeq" id="XP_042614652.1">
    <property type="nucleotide sequence ID" value="XM_042758718.1"/>
</dbReference>
<keyword evidence="3 8" id="KW-0547">Nucleotide-binding</keyword>
<dbReference type="KEGG" id="ccar:109091073"/>
<evidence type="ECO:0000256" key="6">
    <source>
        <dbReference type="ARBA" id="ARBA00023224"/>
    </source>
</evidence>
<dbReference type="OrthoDB" id="5817230at2759"/>
<gene>
    <name evidence="11" type="primary">LOC109091073</name>
</gene>
<evidence type="ECO:0000256" key="9">
    <source>
        <dbReference type="PIRSR" id="PIRSR601019-2"/>
    </source>
</evidence>